<comment type="subunit">
    <text evidence="2">Component of a cohesin-like complex composed of ScpA, ScpB and the Smc homodimer, in which ScpA and ScpB bind to the head domain of Smc. The presence of the three proteins is required for the association of the complex with DNA.</text>
</comment>
<gene>
    <name evidence="2 3" type="primary">scpA</name>
    <name evidence="3" type="ORF">NCTC13336_00210</name>
</gene>
<evidence type="ECO:0000313" key="3">
    <source>
        <dbReference type="EMBL" id="STR00020.1"/>
    </source>
</evidence>
<proteinExistence type="inferred from homology"/>
<dbReference type="EMBL" id="UGJJ01000001">
    <property type="protein sequence ID" value="STR00020.1"/>
    <property type="molecule type" value="Genomic_DNA"/>
</dbReference>
<comment type="function">
    <text evidence="2">Participates in chromosomal partition during cell division. May act via the formation of a condensin-like complex containing Smc and ScpB that pull DNA away from mid-cell into both cell halves.</text>
</comment>
<keyword evidence="2" id="KW-0159">Chromosome partition</keyword>
<keyword evidence="2" id="KW-0131">Cell cycle</keyword>
<evidence type="ECO:0000256" key="2">
    <source>
        <dbReference type="HAMAP-Rule" id="MF_01805"/>
    </source>
</evidence>
<accession>A0A377QZ56</accession>
<dbReference type="GO" id="GO:0006260">
    <property type="term" value="P:DNA replication"/>
    <property type="evidence" value="ECO:0007669"/>
    <property type="project" value="UniProtKB-UniRule"/>
</dbReference>
<dbReference type="Proteomes" id="UP000254293">
    <property type="component" value="Unassembled WGS sequence"/>
</dbReference>
<name>A0A377QZ56_9NEIS</name>
<evidence type="ECO:0000313" key="4">
    <source>
        <dbReference type="Proteomes" id="UP000254293"/>
    </source>
</evidence>
<keyword evidence="2" id="KW-0132">Cell division</keyword>
<reference evidence="3 4" key="1">
    <citation type="submission" date="2018-06" db="EMBL/GenBank/DDBJ databases">
        <authorList>
            <consortium name="Pathogen Informatics"/>
            <person name="Doyle S."/>
        </authorList>
    </citation>
    <scope>NUCLEOTIDE SEQUENCE [LARGE SCALE GENOMIC DNA]</scope>
    <source>
        <strain evidence="3 4">NCTC13336</strain>
    </source>
</reference>
<evidence type="ECO:0000256" key="1">
    <source>
        <dbReference type="ARBA" id="ARBA00044777"/>
    </source>
</evidence>
<dbReference type="Pfam" id="PF02616">
    <property type="entry name" value="SMC_ScpA"/>
    <property type="match status" value="1"/>
</dbReference>
<dbReference type="Gene3D" id="6.10.250.2410">
    <property type="match status" value="1"/>
</dbReference>
<dbReference type="PANTHER" id="PTHR33969">
    <property type="entry name" value="SEGREGATION AND CONDENSATION PROTEIN A"/>
    <property type="match status" value="1"/>
</dbReference>
<keyword evidence="4" id="KW-1185">Reference proteome</keyword>
<dbReference type="AlphaFoldDB" id="A0A377QZ56"/>
<comment type="similarity">
    <text evidence="2">Belongs to the ScpA family.</text>
</comment>
<dbReference type="HAMAP" id="MF_01805">
    <property type="entry name" value="ScpA"/>
    <property type="match status" value="1"/>
</dbReference>
<dbReference type="OrthoDB" id="9811016at2"/>
<dbReference type="Gene3D" id="1.10.10.580">
    <property type="entry name" value="Structural maintenance of chromosome 1. Chain E"/>
    <property type="match status" value="1"/>
</dbReference>
<organism evidence="3 4">
    <name type="scientific">Kingella potus</name>
    <dbReference type="NCBI Taxonomy" id="265175"/>
    <lineage>
        <taxon>Bacteria</taxon>
        <taxon>Pseudomonadati</taxon>
        <taxon>Pseudomonadota</taxon>
        <taxon>Betaproteobacteria</taxon>
        <taxon>Neisseriales</taxon>
        <taxon>Neisseriaceae</taxon>
        <taxon>Kingella</taxon>
    </lineage>
</organism>
<sequence>MNPSAAGNPSAHAPQAALTAGGAAAEQPANAVAHIFGQAVTDLPPDLFIPPDALQIILGSFQGPLDLLLYLIRKQNIDVLDIPMLRITEQYLHYIARIEARQFDLAAEYLLMAAVLIEIKSRLLLPRQESTEEENEEDPRAELVRRLLAYEQMKLAAQNLDALPRAGRDFLWAYLPLEIAAETRLPEVQTADLTQAWLAILSRADRNKSHRVVREALSVRAQMAAILRRLADAPCRFSRLFRPEQGPAYVVVSFIALLELAKEGLILICQNEPCGEIEIALHEGADMTQNEAHAFQTASEAEQAV</sequence>
<protein>
    <recommendedName>
        <fullName evidence="1 2">Segregation and condensation protein A</fullName>
    </recommendedName>
</protein>
<dbReference type="GO" id="GO:0051301">
    <property type="term" value="P:cell division"/>
    <property type="evidence" value="ECO:0007669"/>
    <property type="project" value="UniProtKB-KW"/>
</dbReference>
<comment type="subcellular location">
    <subcellularLocation>
        <location evidence="2">Cytoplasm</location>
    </subcellularLocation>
    <text evidence="2">Associated with two foci at the outer edges of the nucleoid region in young cells, and at four foci within both cell halves in older cells.</text>
</comment>
<dbReference type="GO" id="GO:0005737">
    <property type="term" value="C:cytoplasm"/>
    <property type="evidence" value="ECO:0007669"/>
    <property type="project" value="UniProtKB-SubCell"/>
</dbReference>
<keyword evidence="2" id="KW-0963">Cytoplasm</keyword>
<dbReference type="RefSeq" id="WP_115307357.1">
    <property type="nucleotide sequence ID" value="NZ_UGJJ01000001.1"/>
</dbReference>
<dbReference type="GO" id="GO:0007059">
    <property type="term" value="P:chromosome segregation"/>
    <property type="evidence" value="ECO:0007669"/>
    <property type="project" value="UniProtKB-UniRule"/>
</dbReference>
<dbReference type="PANTHER" id="PTHR33969:SF2">
    <property type="entry name" value="SEGREGATION AND CONDENSATION PROTEIN A"/>
    <property type="match status" value="1"/>
</dbReference>
<dbReference type="InterPro" id="IPR023093">
    <property type="entry name" value="ScpA-like_C"/>
</dbReference>
<dbReference type="InterPro" id="IPR003768">
    <property type="entry name" value="ScpA"/>
</dbReference>